<organism evidence="7 8">
    <name type="scientific">Acanthoscelides obtectus</name>
    <name type="common">Bean weevil</name>
    <name type="synonym">Bruchus obtectus</name>
    <dbReference type="NCBI Taxonomy" id="200917"/>
    <lineage>
        <taxon>Eukaryota</taxon>
        <taxon>Metazoa</taxon>
        <taxon>Ecdysozoa</taxon>
        <taxon>Arthropoda</taxon>
        <taxon>Hexapoda</taxon>
        <taxon>Insecta</taxon>
        <taxon>Pterygota</taxon>
        <taxon>Neoptera</taxon>
        <taxon>Endopterygota</taxon>
        <taxon>Coleoptera</taxon>
        <taxon>Polyphaga</taxon>
        <taxon>Cucujiformia</taxon>
        <taxon>Chrysomeloidea</taxon>
        <taxon>Chrysomelidae</taxon>
        <taxon>Bruchinae</taxon>
        <taxon>Bruchini</taxon>
        <taxon>Acanthoscelides</taxon>
    </lineage>
</organism>
<comment type="subcellular location">
    <subcellularLocation>
        <location evidence="1">Secreted</location>
    </subcellularLocation>
</comment>
<evidence type="ECO:0000313" key="8">
    <source>
        <dbReference type="Proteomes" id="UP001152888"/>
    </source>
</evidence>
<feature type="chain" id="PRO_5040210271" description="Gamma-interferon-inducible lysosomal thiol reductase" evidence="6">
    <location>
        <begin position="19"/>
        <end position="216"/>
    </location>
</feature>
<name>A0A9P0KH58_ACAOB</name>
<dbReference type="AlphaFoldDB" id="A0A9P0KH58"/>
<keyword evidence="4 6" id="KW-0732">Signal</keyword>
<dbReference type="GO" id="GO:0016671">
    <property type="term" value="F:oxidoreductase activity, acting on a sulfur group of donors, disulfide as acceptor"/>
    <property type="evidence" value="ECO:0007669"/>
    <property type="project" value="InterPro"/>
</dbReference>
<dbReference type="GO" id="GO:0005576">
    <property type="term" value="C:extracellular region"/>
    <property type="evidence" value="ECO:0007669"/>
    <property type="project" value="UniProtKB-SubCell"/>
</dbReference>
<dbReference type="Gene3D" id="3.40.30.10">
    <property type="entry name" value="Glutaredoxin"/>
    <property type="match status" value="1"/>
</dbReference>
<evidence type="ECO:0000256" key="5">
    <source>
        <dbReference type="ARBA" id="ARBA00023180"/>
    </source>
</evidence>
<reference evidence="7" key="1">
    <citation type="submission" date="2022-03" db="EMBL/GenBank/DDBJ databases">
        <authorList>
            <person name="Sayadi A."/>
        </authorList>
    </citation>
    <scope>NUCLEOTIDE SEQUENCE</scope>
</reference>
<keyword evidence="3" id="KW-0964">Secreted</keyword>
<protein>
    <recommendedName>
        <fullName evidence="9">Gamma-interferon-inducible lysosomal thiol reductase</fullName>
    </recommendedName>
</protein>
<dbReference type="PANTHER" id="PTHR13234">
    <property type="entry name" value="GAMMA-INTERFERON INDUCIBLE LYSOSOMAL THIOL REDUCTASE GILT"/>
    <property type="match status" value="1"/>
</dbReference>
<accession>A0A9P0KH58</accession>
<sequence>MKLVCSIILLSILSSSQAADKLKVSLYYESLCPGCRYFIQHQLYSVYTQFANYLELDMVPFGNAEFRKVGNKWQFDCQHGPKECYGNIIHACSLNSSTTTAALGFIACCEGQQDSTSDQTFQKCASRTGLNFKDLINCKETIGDDLLAANGEKSQKVGYGWVPFVTFNDKFDEAISNRATEDLKSVVCEYLANIPYACKMPTSANEISKGVSVCFA</sequence>
<evidence type="ECO:0000256" key="3">
    <source>
        <dbReference type="ARBA" id="ARBA00022525"/>
    </source>
</evidence>
<evidence type="ECO:0000256" key="6">
    <source>
        <dbReference type="SAM" id="SignalP"/>
    </source>
</evidence>
<feature type="signal peptide" evidence="6">
    <location>
        <begin position="1"/>
        <end position="18"/>
    </location>
</feature>
<comment type="caution">
    <text evidence="7">The sequence shown here is derived from an EMBL/GenBank/DDBJ whole genome shotgun (WGS) entry which is preliminary data.</text>
</comment>
<dbReference type="OrthoDB" id="958254at2759"/>
<dbReference type="InterPro" id="IPR036249">
    <property type="entry name" value="Thioredoxin-like_sf"/>
</dbReference>
<dbReference type="SUPFAM" id="SSF52833">
    <property type="entry name" value="Thioredoxin-like"/>
    <property type="match status" value="1"/>
</dbReference>
<dbReference type="InterPro" id="IPR004911">
    <property type="entry name" value="Interferon-induced_GILT"/>
</dbReference>
<comment type="similarity">
    <text evidence="2">Belongs to the GILT family.</text>
</comment>
<evidence type="ECO:0000256" key="1">
    <source>
        <dbReference type="ARBA" id="ARBA00004613"/>
    </source>
</evidence>
<dbReference type="PANTHER" id="PTHR13234:SF8">
    <property type="entry name" value="GAMMA-INTERFERON-INDUCIBLE LYSOSOMAL THIOL REDUCTASE"/>
    <property type="match status" value="1"/>
</dbReference>
<evidence type="ECO:0008006" key="9">
    <source>
        <dbReference type="Google" id="ProtNLM"/>
    </source>
</evidence>
<evidence type="ECO:0000313" key="7">
    <source>
        <dbReference type="EMBL" id="CAH1971378.1"/>
    </source>
</evidence>
<keyword evidence="5" id="KW-0325">Glycoprotein</keyword>
<dbReference type="EMBL" id="CAKOFQ010006784">
    <property type="protein sequence ID" value="CAH1971378.1"/>
    <property type="molecule type" value="Genomic_DNA"/>
</dbReference>
<dbReference type="Proteomes" id="UP001152888">
    <property type="component" value="Unassembled WGS sequence"/>
</dbReference>
<evidence type="ECO:0000256" key="4">
    <source>
        <dbReference type="ARBA" id="ARBA00022729"/>
    </source>
</evidence>
<proteinExistence type="inferred from homology"/>
<dbReference type="Pfam" id="PF03227">
    <property type="entry name" value="GILT"/>
    <property type="match status" value="1"/>
</dbReference>
<keyword evidence="8" id="KW-1185">Reference proteome</keyword>
<evidence type="ECO:0000256" key="2">
    <source>
        <dbReference type="ARBA" id="ARBA00005679"/>
    </source>
</evidence>
<gene>
    <name evidence="7" type="ORF">ACAOBT_LOCUS9396</name>
</gene>